<evidence type="ECO:0000259" key="12">
    <source>
        <dbReference type="Pfam" id="PF04963"/>
    </source>
</evidence>
<organism evidence="13 14">
    <name type="scientific">Bauldia litoralis</name>
    <dbReference type="NCBI Taxonomy" id="665467"/>
    <lineage>
        <taxon>Bacteria</taxon>
        <taxon>Pseudomonadati</taxon>
        <taxon>Pseudomonadota</taxon>
        <taxon>Alphaproteobacteria</taxon>
        <taxon>Hyphomicrobiales</taxon>
        <taxon>Kaistiaceae</taxon>
        <taxon>Bauldia</taxon>
    </lineage>
</organism>
<keyword evidence="14" id="KW-1185">Reference proteome</keyword>
<keyword evidence="8 9" id="KW-0804">Transcription</keyword>
<dbReference type="EMBL" id="FMXQ01000009">
    <property type="protein sequence ID" value="SDB51267.1"/>
    <property type="molecule type" value="Genomic_DNA"/>
</dbReference>
<evidence type="ECO:0000256" key="6">
    <source>
        <dbReference type="ARBA" id="ARBA00023082"/>
    </source>
</evidence>
<dbReference type="PROSITE" id="PS50044">
    <property type="entry name" value="SIGMA54_3"/>
    <property type="match status" value="1"/>
</dbReference>
<evidence type="ECO:0000256" key="3">
    <source>
        <dbReference type="ARBA" id="ARBA00022679"/>
    </source>
</evidence>
<dbReference type="InterPro" id="IPR038709">
    <property type="entry name" value="RpoN_core-bd_sf"/>
</dbReference>
<dbReference type="InterPro" id="IPR007046">
    <property type="entry name" value="RNA_pol_sigma_54_core-bd"/>
</dbReference>
<dbReference type="RefSeq" id="WP_090879302.1">
    <property type="nucleotide sequence ID" value="NZ_FMXQ01000009.1"/>
</dbReference>
<evidence type="ECO:0000259" key="11">
    <source>
        <dbReference type="Pfam" id="PF04552"/>
    </source>
</evidence>
<dbReference type="Gene3D" id="1.10.10.1330">
    <property type="entry name" value="RNA polymerase sigma-54 factor, core-binding domain"/>
    <property type="match status" value="1"/>
</dbReference>
<evidence type="ECO:0000313" key="14">
    <source>
        <dbReference type="Proteomes" id="UP000199071"/>
    </source>
</evidence>
<dbReference type="GO" id="GO:0006352">
    <property type="term" value="P:DNA-templated transcription initiation"/>
    <property type="evidence" value="ECO:0007669"/>
    <property type="project" value="InterPro"/>
</dbReference>
<dbReference type="NCBIfam" id="NF004596">
    <property type="entry name" value="PRK05932.1-3"/>
    <property type="match status" value="1"/>
</dbReference>
<accession>A0A1G6E1E6</accession>
<evidence type="ECO:0000256" key="9">
    <source>
        <dbReference type="PIRNR" id="PIRNR000774"/>
    </source>
</evidence>
<dbReference type="OrthoDB" id="9814402at2"/>
<dbReference type="Pfam" id="PF00309">
    <property type="entry name" value="Sigma54_AID"/>
    <property type="match status" value="1"/>
</dbReference>
<dbReference type="AlphaFoldDB" id="A0A1G6E1E6"/>
<comment type="similarity">
    <text evidence="1 9">Belongs to the sigma-54 factor family.</text>
</comment>
<keyword evidence="4 9" id="KW-0548">Nucleotidyltransferase</keyword>
<feature type="region of interest" description="Disordered" evidence="10">
    <location>
        <begin position="49"/>
        <end position="100"/>
    </location>
</feature>
<evidence type="ECO:0000313" key="13">
    <source>
        <dbReference type="EMBL" id="SDB51267.1"/>
    </source>
</evidence>
<dbReference type="PROSITE" id="PS00717">
    <property type="entry name" value="SIGMA54_1"/>
    <property type="match status" value="1"/>
</dbReference>
<dbReference type="PANTHER" id="PTHR32248:SF4">
    <property type="entry name" value="RNA POLYMERASE SIGMA-54 FACTOR"/>
    <property type="match status" value="1"/>
</dbReference>
<feature type="domain" description="RNA polymerase sigma factor 54 core-binding" evidence="12">
    <location>
        <begin position="146"/>
        <end position="333"/>
    </location>
</feature>
<evidence type="ECO:0000256" key="1">
    <source>
        <dbReference type="ARBA" id="ARBA00008798"/>
    </source>
</evidence>
<protein>
    <recommendedName>
        <fullName evidence="9">RNA polymerase sigma-54 factor</fullName>
    </recommendedName>
</protein>
<dbReference type="PANTHER" id="PTHR32248">
    <property type="entry name" value="RNA POLYMERASE SIGMA-54 FACTOR"/>
    <property type="match status" value="1"/>
</dbReference>
<dbReference type="NCBIfam" id="NF009118">
    <property type="entry name" value="PRK12469.1"/>
    <property type="match status" value="1"/>
</dbReference>
<dbReference type="PRINTS" id="PR00045">
    <property type="entry name" value="SIGMA54FCT"/>
</dbReference>
<dbReference type="NCBIfam" id="TIGR02395">
    <property type="entry name" value="rpoN_sigma"/>
    <property type="match status" value="1"/>
</dbReference>
<dbReference type="Pfam" id="PF04552">
    <property type="entry name" value="Sigma54_DBD"/>
    <property type="match status" value="1"/>
</dbReference>
<dbReference type="GO" id="GO:0003677">
    <property type="term" value="F:DNA binding"/>
    <property type="evidence" value="ECO:0007669"/>
    <property type="project" value="UniProtKB-KW"/>
</dbReference>
<reference evidence="13 14" key="1">
    <citation type="submission" date="2016-10" db="EMBL/GenBank/DDBJ databases">
        <authorList>
            <person name="de Groot N.N."/>
        </authorList>
    </citation>
    <scope>NUCLEOTIDE SEQUENCE [LARGE SCALE GENOMIC DNA]</scope>
    <source>
        <strain evidence="13 14">ATCC 35022</strain>
    </source>
</reference>
<keyword evidence="3 9" id="KW-0808">Transferase</keyword>
<dbReference type="InterPro" id="IPR007634">
    <property type="entry name" value="RNA_pol_sigma_54_DNA-bd"/>
</dbReference>
<feature type="region of interest" description="Disordered" evidence="10">
    <location>
        <begin position="105"/>
        <end position="124"/>
    </location>
</feature>
<sequence length="513" mass="56246">MALSQKLEFRQSQLLVMTPQLMQAIKLLQLSNLDLVAYVEAELERNPLLDRAEDDDGGDRRDLRDDTRDDAPEPSAAADGVEAADWMESGSSAGSETMEDKLDSDLANVFPDDNGQAAGETAPALPTESWAVAPSRQTVSSDDYNLEAFVAAETTLADHLGDQLGLAITDPALRLIGGAIISEIDEAGYFRADIETIAEQLGASPATVRDVLRTIQSFDPTGIGARDLSECLAIQLRDRDRYDPAMATLIDNLELVARRDQTTLLKLCGVDAEDLAEMLAELKALNPKPGSGFGDALVQTVVPDVMVRPANDGGWHVELNTGTLPRVLFDQTYYAKVSKGRRNEKEDEFLAECMQTAKWLVKSLDQRARTILKVSTEIVRQQDAFLAHGVQHLRPLNLKTVAEAIGMHESTVSRVTSNKYMATTRGVFELKYFFTAAIASSEGGVSHSAEAVRHRIKRLIDDEAPDTVLSDDAIVKTLRDAGIDIARRTVAKYREALRIPSSVQRRRDKQVAL</sequence>
<evidence type="ECO:0000256" key="2">
    <source>
        <dbReference type="ARBA" id="ARBA00022478"/>
    </source>
</evidence>
<dbReference type="STRING" id="665467.SAMN02982931_04046"/>
<keyword evidence="7 9" id="KW-0238">DNA-binding</keyword>
<dbReference type="GO" id="GO:0001216">
    <property type="term" value="F:DNA-binding transcription activator activity"/>
    <property type="evidence" value="ECO:0007669"/>
    <property type="project" value="InterPro"/>
</dbReference>
<evidence type="ECO:0000256" key="7">
    <source>
        <dbReference type="ARBA" id="ARBA00023125"/>
    </source>
</evidence>
<proteinExistence type="inferred from homology"/>
<feature type="compositionally biased region" description="Basic and acidic residues" evidence="10">
    <location>
        <begin position="58"/>
        <end position="71"/>
    </location>
</feature>
<dbReference type="PIRSF" id="PIRSF000774">
    <property type="entry name" value="RpoN"/>
    <property type="match status" value="1"/>
</dbReference>
<keyword evidence="6 9" id="KW-0731">Sigma factor</keyword>
<name>A0A1G6E1E6_9HYPH</name>
<evidence type="ECO:0000256" key="10">
    <source>
        <dbReference type="SAM" id="MobiDB-lite"/>
    </source>
</evidence>
<evidence type="ECO:0000256" key="5">
    <source>
        <dbReference type="ARBA" id="ARBA00023015"/>
    </source>
</evidence>
<dbReference type="Proteomes" id="UP000199071">
    <property type="component" value="Unassembled WGS sequence"/>
</dbReference>
<gene>
    <name evidence="13" type="ORF">SAMN02982931_04046</name>
</gene>
<feature type="domain" description="RNA polymerase sigma factor 54 DNA-binding" evidence="11">
    <location>
        <begin position="348"/>
        <end position="507"/>
    </location>
</feature>
<dbReference type="GO" id="GO:0016779">
    <property type="term" value="F:nucleotidyltransferase activity"/>
    <property type="evidence" value="ECO:0007669"/>
    <property type="project" value="UniProtKB-KW"/>
</dbReference>
<dbReference type="InterPro" id="IPR000394">
    <property type="entry name" value="RNA_pol_sigma_54"/>
</dbReference>
<keyword evidence="5 9" id="KW-0805">Transcription regulation</keyword>
<evidence type="ECO:0000256" key="8">
    <source>
        <dbReference type="ARBA" id="ARBA00023163"/>
    </source>
</evidence>
<evidence type="ECO:0000256" key="4">
    <source>
        <dbReference type="ARBA" id="ARBA00022695"/>
    </source>
</evidence>
<comment type="function">
    <text evidence="9">Sigma factors are initiation factors that promote the attachment of RNA polymerase to specific initiation sites and are then released.</text>
</comment>
<dbReference type="Pfam" id="PF04963">
    <property type="entry name" value="Sigma54_CBD"/>
    <property type="match status" value="1"/>
</dbReference>
<dbReference type="GO" id="GO:0016987">
    <property type="term" value="F:sigma factor activity"/>
    <property type="evidence" value="ECO:0007669"/>
    <property type="project" value="UniProtKB-KW"/>
</dbReference>
<dbReference type="PROSITE" id="PS00718">
    <property type="entry name" value="SIGMA54_2"/>
    <property type="match status" value="1"/>
</dbReference>
<dbReference type="GO" id="GO:0000428">
    <property type="term" value="C:DNA-directed RNA polymerase complex"/>
    <property type="evidence" value="ECO:0007669"/>
    <property type="project" value="UniProtKB-KW"/>
</dbReference>
<keyword evidence="2 9" id="KW-0240">DNA-directed RNA polymerase</keyword>
<dbReference type="Gene3D" id="1.10.10.60">
    <property type="entry name" value="Homeodomain-like"/>
    <property type="match status" value="1"/>
</dbReference>